<evidence type="ECO:0000259" key="13">
    <source>
        <dbReference type="Pfam" id="PF00155"/>
    </source>
</evidence>
<organism evidence="14 15">
    <name type="scientific">Pseudoalteromonas caenipelagi</name>
    <dbReference type="NCBI Taxonomy" id="2726988"/>
    <lineage>
        <taxon>Bacteria</taxon>
        <taxon>Pseudomonadati</taxon>
        <taxon>Pseudomonadota</taxon>
        <taxon>Gammaproteobacteria</taxon>
        <taxon>Alteromonadales</taxon>
        <taxon>Pseudoalteromonadaceae</taxon>
        <taxon>Pseudoalteromonas</taxon>
    </lineage>
</organism>
<dbReference type="PROSITE" id="PS00599">
    <property type="entry name" value="AA_TRANSFER_CLASS_2"/>
    <property type="match status" value="1"/>
</dbReference>
<dbReference type="Pfam" id="PF00155">
    <property type="entry name" value="Aminotran_1_2"/>
    <property type="match status" value="1"/>
</dbReference>
<dbReference type="PANTHER" id="PTHR13693">
    <property type="entry name" value="CLASS II AMINOTRANSFERASE/8-AMINO-7-OXONONANOATE SYNTHASE"/>
    <property type="match status" value="1"/>
</dbReference>
<protein>
    <recommendedName>
        <fullName evidence="5">8-amino-7-oxononanoate synthase</fullName>
        <ecNumber evidence="5">2.3.1.47</ecNumber>
    </recommendedName>
    <alternativeName>
        <fullName evidence="9">7-keto-8-amino-pelargonic acid synthase</fullName>
    </alternativeName>
    <alternativeName>
        <fullName evidence="10">8-amino-7-ketopelargonate synthase</fullName>
    </alternativeName>
</protein>
<accession>A0A849VAR2</accession>
<dbReference type="EMBL" id="JABBPG010000001">
    <property type="protein sequence ID" value="NOU49074.1"/>
    <property type="molecule type" value="Genomic_DNA"/>
</dbReference>
<dbReference type="RefSeq" id="WP_171624175.1">
    <property type="nucleotide sequence ID" value="NZ_JABBPG010000001.1"/>
</dbReference>
<keyword evidence="15" id="KW-1185">Reference proteome</keyword>
<dbReference type="InterPro" id="IPR004839">
    <property type="entry name" value="Aminotransferase_I/II_large"/>
</dbReference>
<feature type="domain" description="Aminotransferase class I/classII large" evidence="13">
    <location>
        <begin position="39"/>
        <end position="375"/>
    </location>
</feature>
<dbReference type="InterPro" id="IPR015424">
    <property type="entry name" value="PyrdxlP-dep_Trfase"/>
</dbReference>
<evidence type="ECO:0000256" key="2">
    <source>
        <dbReference type="ARBA" id="ARBA00004746"/>
    </source>
</evidence>
<comment type="similarity">
    <text evidence="3">Belongs to the class-II pyridoxal-phosphate-dependent aminotransferase family. BioF subfamily.</text>
</comment>
<reference evidence="14 15" key="1">
    <citation type="submission" date="2020-04" db="EMBL/GenBank/DDBJ databases">
        <title>Pseudoalteromonas caenipelagi sp. nov., isolated from a tidal flat.</title>
        <authorList>
            <person name="Park S."/>
            <person name="Yoon J.-H."/>
        </authorList>
    </citation>
    <scope>NUCLEOTIDE SEQUENCE [LARGE SCALE GENOMIC DNA]</scope>
    <source>
        <strain evidence="14 15">JBTF-M23</strain>
    </source>
</reference>
<dbReference type="Proteomes" id="UP000586305">
    <property type="component" value="Unassembled WGS sequence"/>
</dbReference>
<evidence type="ECO:0000256" key="6">
    <source>
        <dbReference type="ARBA" id="ARBA00022679"/>
    </source>
</evidence>
<evidence type="ECO:0000256" key="11">
    <source>
        <dbReference type="ARBA" id="ARBA00047715"/>
    </source>
</evidence>
<comment type="subunit">
    <text evidence="4">Homodimer.</text>
</comment>
<evidence type="ECO:0000256" key="4">
    <source>
        <dbReference type="ARBA" id="ARBA00011738"/>
    </source>
</evidence>
<evidence type="ECO:0000256" key="8">
    <source>
        <dbReference type="ARBA" id="ARBA00022898"/>
    </source>
</evidence>
<dbReference type="SUPFAM" id="SSF53383">
    <property type="entry name" value="PLP-dependent transferases"/>
    <property type="match status" value="1"/>
</dbReference>
<evidence type="ECO:0000313" key="15">
    <source>
        <dbReference type="Proteomes" id="UP000586305"/>
    </source>
</evidence>
<dbReference type="GO" id="GO:0009102">
    <property type="term" value="P:biotin biosynthetic process"/>
    <property type="evidence" value="ECO:0007669"/>
    <property type="project" value="UniProtKB-KW"/>
</dbReference>
<dbReference type="AlphaFoldDB" id="A0A849VAR2"/>
<sequence length="379" mass="41960">MAFEYIKQSLALRKQQALFRQRAHVQQSSARKITIAGKTYLNFASNDYLGLADTQCDNISCATGSRSSALVTGYQICHKRLEDKLCELLGFESALLFSTGFSANSSVLKTLFNEMSPTQSSAIFQDKLNHASLIDGALQSSAKHVRFNHNDMAHLRARLEKSSAQNKLIVSEGVFSMDGDTAPLDELYRLRQQHNAWLMLDDAHAFGVLGNDGLGSCQLHPSKPDILVITFGKAMASQGAAVLGSKAFIDYLLQFNREYIYSTAMSPLMVNAASFQLQRLLDAHAQRDKLNTNINMFKRLCDEAHIAVMPSDTPIQPVVLGSAENVLEVQRGLQENGIWLSAIRPPTVPENTARLRITITAAHQEQDIAELVRHLEVQL</sequence>
<keyword evidence="7" id="KW-0093">Biotin biosynthesis</keyword>
<dbReference type="PANTHER" id="PTHR13693:SF100">
    <property type="entry name" value="8-AMINO-7-OXONONANOATE SYNTHASE"/>
    <property type="match status" value="1"/>
</dbReference>
<dbReference type="GO" id="GO:0030170">
    <property type="term" value="F:pyridoxal phosphate binding"/>
    <property type="evidence" value="ECO:0007669"/>
    <property type="project" value="InterPro"/>
</dbReference>
<evidence type="ECO:0000256" key="10">
    <source>
        <dbReference type="ARBA" id="ARBA00033381"/>
    </source>
</evidence>
<evidence type="ECO:0000256" key="7">
    <source>
        <dbReference type="ARBA" id="ARBA00022756"/>
    </source>
</evidence>
<comment type="caution">
    <text evidence="14">The sequence shown here is derived from an EMBL/GenBank/DDBJ whole genome shotgun (WGS) entry which is preliminary data.</text>
</comment>
<dbReference type="InterPro" id="IPR015421">
    <property type="entry name" value="PyrdxlP-dep_Trfase_major"/>
</dbReference>
<keyword evidence="6" id="KW-0808">Transferase</keyword>
<dbReference type="Gene3D" id="3.90.1150.10">
    <property type="entry name" value="Aspartate Aminotransferase, domain 1"/>
    <property type="match status" value="1"/>
</dbReference>
<dbReference type="EC" id="2.3.1.47" evidence="5"/>
<evidence type="ECO:0000256" key="12">
    <source>
        <dbReference type="RuleBase" id="RU003693"/>
    </source>
</evidence>
<evidence type="ECO:0000256" key="5">
    <source>
        <dbReference type="ARBA" id="ARBA00013187"/>
    </source>
</evidence>
<name>A0A849VAR2_9GAMM</name>
<proteinExistence type="inferred from homology"/>
<dbReference type="Gene3D" id="3.40.640.10">
    <property type="entry name" value="Type I PLP-dependent aspartate aminotransferase-like (Major domain)"/>
    <property type="match status" value="1"/>
</dbReference>
<evidence type="ECO:0000256" key="3">
    <source>
        <dbReference type="ARBA" id="ARBA00010008"/>
    </source>
</evidence>
<dbReference type="InterPro" id="IPR001917">
    <property type="entry name" value="Aminotrans_II_pyridoxalP_BS"/>
</dbReference>
<comment type="catalytic activity">
    <reaction evidence="11">
        <text>6-carboxyhexanoyl-[ACP] + L-alanine + H(+) = (8S)-8-amino-7-oxononanoate + holo-[ACP] + CO2</text>
        <dbReference type="Rhea" id="RHEA:42288"/>
        <dbReference type="Rhea" id="RHEA-COMP:9685"/>
        <dbReference type="Rhea" id="RHEA-COMP:9955"/>
        <dbReference type="ChEBI" id="CHEBI:15378"/>
        <dbReference type="ChEBI" id="CHEBI:16526"/>
        <dbReference type="ChEBI" id="CHEBI:57972"/>
        <dbReference type="ChEBI" id="CHEBI:64479"/>
        <dbReference type="ChEBI" id="CHEBI:78846"/>
        <dbReference type="ChEBI" id="CHEBI:149468"/>
        <dbReference type="EC" id="2.3.1.47"/>
    </reaction>
</comment>
<dbReference type="InterPro" id="IPR050087">
    <property type="entry name" value="AON_synthase_class-II"/>
</dbReference>
<comment type="pathway">
    <text evidence="2">Cofactor biosynthesis; biotin biosynthesis.</text>
</comment>
<gene>
    <name evidence="14" type="ORF">HG263_00725</name>
</gene>
<evidence type="ECO:0000256" key="9">
    <source>
        <dbReference type="ARBA" id="ARBA00032610"/>
    </source>
</evidence>
<dbReference type="InterPro" id="IPR015422">
    <property type="entry name" value="PyrdxlP-dep_Trfase_small"/>
</dbReference>
<evidence type="ECO:0000313" key="14">
    <source>
        <dbReference type="EMBL" id="NOU49074.1"/>
    </source>
</evidence>
<dbReference type="GO" id="GO:0008710">
    <property type="term" value="F:8-amino-7-oxononanoate synthase activity"/>
    <property type="evidence" value="ECO:0007669"/>
    <property type="project" value="UniProtKB-EC"/>
</dbReference>
<evidence type="ECO:0000256" key="1">
    <source>
        <dbReference type="ARBA" id="ARBA00001933"/>
    </source>
</evidence>
<keyword evidence="8 12" id="KW-0663">Pyridoxal phosphate</keyword>
<comment type="cofactor">
    <cofactor evidence="1 12">
        <name>pyridoxal 5'-phosphate</name>
        <dbReference type="ChEBI" id="CHEBI:597326"/>
    </cofactor>
</comment>